<dbReference type="RefSeq" id="WP_324722402.1">
    <property type="nucleotide sequence ID" value="NZ_JAYKYQ010000007.1"/>
</dbReference>
<dbReference type="Proteomes" id="UP001348098">
    <property type="component" value="Unassembled WGS sequence"/>
</dbReference>
<comment type="caution">
    <text evidence="1">The sequence shown here is derived from an EMBL/GenBank/DDBJ whole genome shotgun (WGS) entry which is preliminary data.</text>
</comment>
<evidence type="ECO:0000313" key="1">
    <source>
        <dbReference type="EMBL" id="MEB3511987.1"/>
    </source>
</evidence>
<gene>
    <name evidence="1" type="ORF">U3653_18310</name>
</gene>
<dbReference type="EMBL" id="JAYKYQ010000007">
    <property type="protein sequence ID" value="MEB3511987.1"/>
    <property type="molecule type" value="Genomic_DNA"/>
</dbReference>
<proteinExistence type="predicted"/>
<keyword evidence="2" id="KW-1185">Reference proteome</keyword>
<evidence type="ECO:0000313" key="2">
    <source>
        <dbReference type="Proteomes" id="UP001348098"/>
    </source>
</evidence>
<organism evidence="1 2">
    <name type="scientific">Nocardia implantans</name>
    <dbReference type="NCBI Taxonomy" id="3108168"/>
    <lineage>
        <taxon>Bacteria</taxon>
        <taxon>Bacillati</taxon>
        <taxon>Actinomycetota</taxon>
        <taxon>Actinomycetes</taxon>
        <taxon>Mycobacteriales</taxon>
        <taxon>Nocardiaceae</taxon>
        <taxon>Nocardia</taxon>
    </lineage>
</organism>
<accession>A0ABU6AXG5</accession>
<reference evidence="1 2" key="1">
    <citation type="submission" date="2023-12" db="EMBL/GenBank/DDBJ databases">
        <title>novel species in genus Nocarida.</title>
        <authorList>
            <person name="Li Z."/>
        </authorList>
    </citation>
    <scope>NUCLEOTIDE SEQUENCE [LARGE SCALE GENOMIC DNA]</scope>
    <source>
        <strain evidence="1 2">CDC186</strain>
    </source>
</reference>
<protein>
    <submittedName>
        <fullName evidence="1">Uncharacterized protein</fullName>
    </submittedName>
</protein>
<name>A0ABU6AXG5_9NOCA</name>
<sequence>MGLAESGKAPSLPVFFGNNVIEQAAFHGALADSVADVATRPGRK</sequence>